<evidence type="ECO:0000313" key="14">
    <source>
        <dbReference type="Proteomes" id="UP000595897"/>
    </source>
</evidence>
<dbReference type="PROSITE" id="PS51755">
    <property type="entry name" value="OMPR_PHOB"/>
    <property type="match status" value="1"/>
</dbReference>
<dbReference type="SMART" id="SM00862">
    <property type="entry name" value="Trans_reg_C"/>
    <property type="match status" value="1"/>
</dbReference>
<gene>
    <name evidence="13" type="ORF">bsdtb5_05480</name>
</gene>
<reference evidence="13 14" key="1">
    <citation type="submission" date="2020-11" db="EMBL/GenBank/DDBJ databases">
        <title>Draft genome sequencing of a Lachnospiraceae strain isolated from anoxic soil subjected to BSD treatment.</title>
        <authorList>
            <person name="Uek A."/>
            <person name="Tonouchi A."/>
        </authorList>
    </citation>
    <scope>NUCLEOTIDE SEQUENCE [LARGE SCALE GENOMIC DNA]</scope>
    <source>
        <strain evidence="13 14">TB5</strain>
    </source>
</reference>
<keyword evidence="10" id="KW-0175">Coiled coil</keyword>
<comment type="function">
    <text evidence="7">May play the central regulatory role in sporulation. It may be an element of the effector pathway responsible for the activation of sporulation genes in response to nutritional stress. Spo0A may act in concert with spo0H (a sigma factor) to control the expression of some genes that are critical to the sporulation process.</text>
</comment>
<evidence type="ECO:0000259" key="11">
    <source>
        <dbReference type="PROSITE" id="PS50110"/>
    </source>
</evidence>
<dbReference type="SUPFAM" id="SSF46894">
    <property type="entry name" value="C-terminal effector domain of the bipartite response regulators"/>
    <property type="match status" value="1"/>
</dbReference>
<protein>
    <recommendedName>
        <fullName evidence="1">Stage 0 sporulation protein A homolog</fullName>
    </recommendedName>
</protein>
<evidence type="ECO:0000256" key="5">
    <source>
        <dbReference type="ARBA" id="ARBA00023125"/>
    </source>
</evidence>
<dbReference type="CDD" id="cd00383">
    <property type="entry name" value="trans_reg_C"/>
    <property type="match status" value="1"/>
</dbReference>
<keyword evidence="14" id="KW-1185">Reference proteome</keyword>
<organism evidence="13 14">
    <name type="scientific">Anaeromicropila herbilytica</name>
    <dbReference type="NCBI Taxonomy" id="2785025"/>
    <lineage>
        <taxon>Bacteria</taxon>
        <taxon>Bacillati</taxon>
        <taxon>Bacillota</taxon>
        <taxon>Clostridia</taxon>
        <taxon>Lachnospirales</taxon>
        <taxon>Lachnospiraceae</taxon>
        <taxon>Anaeromicropila</taxon>
    </lineage>
</organism>
<dbReference type="SUPFAM" id="SSF52172">
    <property type="entry name" value="CheY-like"/>
    <property type="match status" value="1"/>
</dbReference>
<feature type="DNA-binding region" description="OmpR/PhoB-type" evidence="9">
    <location>
        <begin position="137"/>
        <end position="236"/>
    </location>
</feature>
<evidence type="ECO:0000259" key="12">
    <source>
        <dbReference type="PROSITE" id="PS51755"/>
    </source>
</evidence>
<dbReference type="FunFam" id="3.40.50.2300:FF:000001">
    <property type="entry name" value="DNA-binding response regulator PhoB"/>
    <property type="match status" value="1"/>
</dbReference>
<dbReference type="InterPro" id="IPR001867">
    <property type="entry name" value="OmpR/PhoB-type_DNA-bd"/>
</dbReference>
<evidence type="ECO:0000256" key="6">
    <source>
        <dbReference type="ARBA" id="ARBA00023163"/>
    </source>
</evidence>
<dbReference type="PANTHER" id="PTHR48111">
    <property type="entry name" value="REGULATOR OF RPOS"/>
    <property type="match status" value="1"/>
</dbReference>
<evidence type="ECO:0000256" key="8">
    <source>
        <dbReference type="PROSITE-ProRule" id="PRU00169"/>
    </source>
</evidence>
<dbReference type="AlphaFoldDB" id="A0A7R7IB69"/>
<evidence type="ECO:0000256" key="7">
    <source>
        <dbReference type="ARBA" id="ARBA00024867"/>
    </source>
</evidence>
<dbReference type="Gene3D" id="6.10.250.690">
    <property type="match status" value="1"/>
</dbReference>
<keyword evidence="5 9" id="KW-0238">DNA-binding</keyword>
<dbReference type="KEGG" id="ahb:bsdtb5_05480"/>
<dbReference type="Pfam" id="PF00486">
    <property type="entry name" value="Trans_reg_C"/>
    <property type="match status" value="1"/>
</dbReference>
<dbReference type="SMART" id="SM00448">
    <property type="entry name" value="REC"/>
    <property type="match status" value="1"/>
</dbReference>
<keyword evidence="6" id="KW-0804">Transcription</keyword>
<dbReference type="Gene3D" id="3.40.50.2300">
    <property type="match status" value="1"/>
</dbReference>
<accession>A0A7R7IB69</accession>
<feature type="domain" description="OmpR/PhoB-type" evidence="12">
    <location>
        <begin position="137"/>
        <end position="236"/>
    </location>
</feature>
<proteinExistence type="predicted"/>
<sequence>MKYRIIIIDDDDDLRRLLKRCFENEGYDIETASDGEEGLNKIKSGNYDLIILDIMLPKMNGIEVLEELRKEYIVPVILLSAKEQEMDIVDGLKSGADDYITKPFRLSEIVARVESVLRRCEMMQRKLADSKNEIKDENIRMIGKLLIDKDKCLVMKEKDEILLTSKEYELLCFLSDRPGQIYSKRQIYENVWHEEYVYDDDAIMTLIRRVRLKIEDNPSEPYYIQTIRGLGYRFCKQ</sequence>
<dbReference type="Gene3D" id="1.10.10.10">
    <property type="entry name" value="Winged helix-like DNA-binding domain superfamily/Winged helix DNA-binding domain"/>
    <property type="match status" value="1"/>
</dbReference>
<name>A0A7R7IB69_9FIRM</name>
<evidence type="ECO:0000313" key="13">
    <source>
        <dbReference type="EMBL" id="BCN29253.1"/>
    </source>
</evidence>
<feature type="domain" description="Response regulatory" evidence="11">
    <location>
        <begin position="4"/>
        <end position="117"/>
    </location>
</feature>
<dbReference type="FunFam" id="1.10.10.10:FF:000018">
    <property type="entry name" value="DNA-binding response regulator ResD"/>
    <property type="match status" value="1"/>
</dbReference>
<keyword evidence="4" id="KW-0805">Transcription regulation</keyword>
<dbReference type="PANTHER" id="PTHR48111:SF40">
    <property type="entry name" value="PHOSPHATE REGULON TRANSCRIPTIONAL REGULATORY PROTEIN PHOB"/>
    <property type="match status" value="1"/>
</dbReference>
<evidence type="ECO:0000256" key="2">
    <source>
        <dbReference type="ARBA" id="ARBA00022553"/>
    </source>
</evidence>
<evidence type="ECO:0000256" key="10">
    <source>
        <dbReference type="SAM" id="Coils"/>
    </source>
</evidence>
<dbReference type="GO" id="GO:0005829">
    <property type="term" value="C:cytosol"/>
    <property type="evidence" value="ECO:0007669"/>
    <property type="project" value="TreeGrafter"/>
</dbReference>
<dbReference type="GO" id="GO:0032993">
    <property type="term" value="C:protein-DNA complex"/>
    <property type="evidence" value="ECO:0007669"/>
    <property type="project" value="TreeGrafter"/>
</dbReference>
<keyword evidence="2 8" id="KW-0597">Phosphoprotein</keyword>
<evidence type="ECO:0000256" key="9">
    <source>
        <dbReference type="PROSITE-ProRule" id="PRU01091"/>
    </source>
</evidence>
<dbReference type="RefSeq" id="WP_271714538.1">
    <property type="nucleotide sequence ID" value="NZ_AP024169.1"/>
</dbReference>
<dbReference type="Pfam" id="PF00072">
    <property type="entry name" value="Response_reg"/>
    <property type="match status" value="1"/>
</dbReference>
<dbReference type="InterPro" id="IPR016032">
    <property type="entry name" value="Sig_transdc_resp-reg_C-effctor"/>
</dbReference>
<dbReference type="InterPro" id="IPR039420">
    <property type="entry name" value="WalR-like"/>
</dbReference>
<dbReference type="PROSITE" id="PS50110">
    <property type="entry name" value="RESPONSE_REGULATORY"/>
    <property type="match status" value="1"/>
</dbReference>
<dbReference type="GO" id="GO:0000976">
    <property type="term" value="F:transcription cis-regulatory region binding"/>
    <property type="evidence" value="ECO:0007669"/>
    <property type="project" value="TreeGrafter"/>
</dbReference>
<feature type="modified residue" description="4-aspartylphosphate" evidence="8">
    <location>
        <position position="53"/>
    </location>
</feature>
<dbReference type="GO" id="GO:0006355">
    <property type="term" value="P:regulation of DNA-templated transcription"/>
    <property type="evidence" value="ECO:0007669"/>
    <property type="project" value="InterPro"/>
</dbReference>
<feature type="coiled-coil region" evidence="10">
    <location>
        <begin position="113"/>
        <end position="140"/>
    </location>
</feature>
<dbReference type="InterPro" id="IPR036388">
    <property type="entry name" value="WH-like_DNA-bd_sf"/>
</dbReference>
<dbReference type="GO" id="GO:0000156">
    <property type="term" value="F:phosphorelay response regulator activity"/>
    <property type="evidence" value="ECO:0007669"/>
    <property type="project" value="TreeGrafter"/>
</dbReference>
<dbReference type="Proteomes" id="UP000595897">
    <property type="component" value="Chromosome"/>
</dbReference>
<dbReference type="InterPro" id="IPR001789">
    <property type="entry name" value="Sig_transdc_resp-reg_receiver"/>
</dbReference>
<keyword evidence="3" id="KW-0902">Two-component regulatory system</keyword>
<dbReference type="InterPro" id="IPR011006">
    <property type="entry name" value="CheY-like_superfamily"/>
</dbReference>
<evidence type="ECO:0000256" key="4">
    <source>
        <dbReference type="ARBA" id="ARBA00023015"/>
    </source>
</evidence>
<dbReference type="EMBL" id="AP024169">
    <property type="protein sequence ID" value="BCN29253.1"/>
    <property type="molecule type" value="Genomic_DNA"/>
</dbReference>
<evidence type="ECO:0000256" key="3">
    <source>
        <dbReference type="ARBA" id="ARBA00023012"/>
    </source>
</evidence>
<evidence type="ECO:0000256" key="1">
    <source>
        <dbReference type="ARBA" id="ARBA00018672"/>
    </source>
</evidence>